<organism evidence="2 3">
    <name type="scientific">Chungangia koreensis</name>
    <dbReference type="NCBI Taxonomy" id="752657"/>
    <lineage>
        <taxon>Bacteria</taxon>
        <taxon>Bacillati</taxon>
        <taxon>Bacillota</taxon>
        <taxon>Bacilli</taxon>
        <taxon>Lactobacillales</taxon>
        <taxon>Chungangia</taxon>
    </lineage>
</organism>
<proteinExistence type="predicted"/>
<keyword evidence="3" id="KW-1185">Reference proteome</keyword>
<evidence type="ECO:0000313" key="2">
    <source>
        <dbReference type="EMBL" id="MFC4410397.1"/>
    </source>
</evidence>
<feature type="transmembrane region" description="Helical" evidence="1">
    <location>
        <begin position="196"/>
        <end position="213"/>
    </location>
</feature>
<evidence type="ECO:0000256" key="1">
    <source>
        <dbReference type="SAM" id="Phobius"/>
    </source>
</evidence>
<dbReference type="InterPro" id="IPR025450">
    <property type="entry name" value="YndJ-like"/>
</dbReference>
<feature type="transmembrane region" description="Helical" evidence="1">
    <location>
        <begin position="108"/>
        <end position="126"/>
    </location>
</feature>
<name>A0ABV8X702_9LACT</name>
<keyword evidence="1" id="KW-0472">Membrane</keyword>
<keyword evidence="1" id="KW-1133">Transmembrane helix</keyword>
<gene>
    <name evidence="2" type="ORF">ACFOZY_08170</name>
</gene>
<reference evidence="3" key="1">
    <citation type="journal article" date="2019" name="Int. J. Syst. Evol. Microbiol.">
        <title>The Global Catalogue of Microorganisms (GCM) 10K type strain sequencing project: providing services to taxonomists for standard genome sequencing and annotation.</title>
        <authorList>
            <consortium name="The Broad Institute Genomics Platform"/>
            <consortium name="The Broad Institute Genome Sequencing Center for Infectious Disease"/>
            <person name="Wu L."/>
            <person name="Ma J."/>
        </authorList>
    </citation>
    <scope>NUCLEOTIDE SEQUENCE [LARGE SCALE GENOMIC DNA]</scope>
    <source>
        <strain evidence="3">CCUG 59778</strain>
    </source>
</reference>
<dbReference type="EMBL" id="JBHSEC010000014">
    <property type="protein sequence ID" value="MFC4410397.1"/>
    <property type="molecule type" value="Genomic_DNA"/>
</dbReference>
<protein>
    <submittedName>
        <fullName evidence="2">YndJ family protein</fullName>
    </submittedName>
</protein>
<comment type="caution">
    <text evidence="2">The sequence shown here is derived from an EMBL/GenBank/DDBJ whole genome shotgun (WGS) entry which is preliminary data.</text>
</comment>
<feature type="transmembrane region" description="Helical" evidence="1">
    <location>
        <begin position="259"/>
        <end position="282"/>
    </location>
</feature>
<feature type="transmembrane region" description="Helical" evidence="1">
    <location>
        <begin position="76"/>
        <end position="96"/>
    </location>
</feature>
<sequence length="532" mass="59929">MTTKKWTVLLTLLFVLTVGLSKEPTHLLILTVAQMVLVPVMLVQLLGRNKFLYSAILISTVCVMALQISKDTEWEIVFAGGYLLYTIVIACFGFLRFLKRGFMHIEEFMIDAAMMYLAIGGMWFFASVAELNTGFSPMITWLTAIHFHYASFLLPVFSGLLGRLYKPKYYSAIAALLLISPLLTAVGISFSVWIEFLSVLTYILAIYGLVLLTGKAKFISPAQALLVRVSIGSIGITIIFSLLYVLSNAIGLLTIDIPFMLLFHGVTNCLLFGLVGVIGWSLTIPNPKQLPDIPVSQIRGGTVIGEQGIQPYFSNRPVKGLVDDMSLYQVDSISKTIQDFYENTVEYRLFSEVIWKKWFKPFAYIYTRTTKYVKQLNLPYRRKRVEMTGTVRAISENKDGRKSPRAWIRKIGDEEVFIALYSKHVSNGQPYMNIALPLPKSSMMGILELKAEGDQLVLTSESSEESDAGIYLAVGKFLPKLPISERFTVWETQEGILKAIHKMKFCSLPFLTIHYEIFHSTNLREKSSENPA</sequence>
<feature type="transmembrane region" description="Helical" evidence="1">
    <location>
        <begin position="31"/>
        <end position="47"/>
    </location>
</feature>
<feature type="transmembrane region" description="Helical" evidence="1">
    <location>
        <begin position="169"/>
        <end position="190"/>
    </location>
</feature>
<accession>A0ABV8X702</accession>
<dbReference type="RefSeq" id="WP_378154190.1">
    <property type="nucleotide sequence ID" value="NZ_JBHSEC010000014.1"/>
</dbReference>
<dbReference type="Pfam" id="PF14158">
    <property type="entry name" value="YndJ"/>
    <property type="match status" value="1"/>
</dbReference>
<feature type="transmembrane region" description="Helical" evidence="1">
    <location>
        <begin position="138"/>
        <end position="157"/>
    </location>
</feature>
<feature type="transmembrane region" description="Helical" evidence="1">
    <location>
        <begin position="225"/>
        <end position="247"/>
    </location>
</feature>
<dbReference type="Proteomes" id="UP001595817">
    <property type="component" value="Unassembled WGS sequence"/>
</dbReference>
<keyword evidence="1" id="KW-0812">Transmembrane</keyword>
<feature type="transmembrane region" description="Helical" evidence="1">
    <location>
        <begin position="52"/>
        <end position="70"/>
    </location>
</feature>
<evidence type="ECO:0000313" key="3">
    <source>
        <dbReference type="Proteomes" id="UP001595817"/>
    </source>
</evidence>